<accession>A0ABP8PMY5</accession>
<dbReference type="EMBL" id="BAABGP010000022">
    <property type="protein sequence ID" value="GAA4489830.1"/>
    <property type="molecule type" value="Genomic_DNA"/>
</dbReference>
<dbReference type="PRINTS" id="PR00111">
    <property type="entry name" value="ABHYDROLASE"/>
</dbReference>
<organism evidence="2 3">
    <name type="scientific">Microbacterium panaciterrae</name>
    <dbReference type="NCBI Taxonomy" id="985759"/>
    <lineage>
        <taxon>Bacteria</taxon>
        <taxon>Bacillati</taxon>
        <taxon>Actinomycetota</taxon>
        <taxon>Actinomycetes</taxon>
        <taxon>Micrococcales</taxon>
        <taxon>Microbacteriaceae</taxon>
        <taxon>Microbacterium</taxon>
    </lineage>
</organism>
<dbReference type="Pfam" id="PF12697">
    <property type="entry name" value="Abhydrolase_6"/>
    <property type="match status" value="1"/>
</dbReference>
<feature type="domain" description="Thioesterase TesA-like" evidence="1">
    <location>
        <begin position="41"/>
        <end position="259"/>
    </location>
</feature>
<gene>
    <name evidence="2" type="ORF">GCM10023171_31370</name>
</gene>
<dbReference type="SUPFAM" id="SSF53474">
    <property type="entry name" value="alpha/beta-Hydrolases"/>
    <property type="match status" value="1"/>
</dbReference>
<keyword evidence="2" id="KW-0378">Hydrolase</keyword>
<dbReference type="Proteomes" id="UP001500731">
    <property type="component" value="Unassembled WGS sequence"/>
</dbReference>
<evidence type="ECO:0000313" key="3">
    <source>
        <dbReference type="Proteomes" id="UP001500731"/>
    </source>
</evidence>
<sequence length="262" mass="27715">MSDPDLTPELGGSVTAHTDGSATLIAERIGSGPEVFLLVHGLGMGRSVFADLARRLSSEADDGAVPGGTVLAVDLPGFGAAPEPDLPLTMAEHAALLASSLDAAGVRPVTVIGHSMGSQIAAELATRYPDRVRAVVLAAPTVDAGARRVSRQILRFLRDTASVNPRVMIRGVRELLRAGPHLVRKVRATVNHDPEDLYPRISAPVLILRGEHDPVCPRIWCRTVADAIPGSEFAELTGSGHETMIRDAGPAASRIREFLSRI</sequence>
<evidence type="ECO:0000259" key="1">
    <source>
        <dbReference type="SMART" id="SM00824"/>
    </source>
</evidence>
<dbReference type="InterPro" id="IPR000073">
    <property type="entry name" value="AB_hydrolase_1"/>
</dbReference>
<dbReference type="PANTHER" id="PTHR43433:SF5">
    <property type="entry name" value="AB HYDROLASE-1 DOMAIN-CONTAINING PROTEIN"/>
    <property type="match status" value="1"/>
</dbReference>
<comment type="caution">
    <text evidence="2">The sequence shown here is derived from an EMBL/GenBank/DDBJ whole genome shotgun (WGS) entry which is preliminary data.</text>
</comment>
<keyword evidence="3" id="KW-1185">Reference proteome</keyword>
<dbReference type="PANTHER" id="PTHR43433">
    <property type="entry name" value="HYDROLASE, ALPHA/BETA FOLD FAMILY PROTEIN"/>
    <property type="match status" value="1"/>
</dbReference>
<reference evidence="3" key="1">
    <citation type="journal article" date="2019" name="Int. J. Syst. Evol. Microbiol.">
        <title>The Global Catalogue of Microorganisms (GCM) 10K type strain sequencing project: providing services to taxonomists for standard genome sequencing and annotation.</title>
        <authorList>
            <consortium name="The Broad Institute Genomics Platform"/>
            <consortium name="The Broad Institute Genome Sequencing Center for Infectious Disease"/>
            <person name="Wu L."/>
            <person name="Ma J."/>
        </authorList>
    </citation>
    <scope>NUCLEOTIDE SEQUENCE [LARGE SCALE GENOMIC DNA]</scope>
    <source>
        <strain evidence="3">JCM 17839</strain>
    </source>
</reference>
<proteinExistence type="predicted"/>
<dbReference type="InterPro" id="IPR050471">
    <property type="entry name" value="AB_hydrolase"/>
</dbReference>
<dbReference type="InterPro" id="IPR029058">
    <property type="entry name" value="AB_hydrolase_fold"/>
</dbReference>
<dbReference type="GO" id="GO:0016787">
    <property type="term" value="F:hydrolase activity"/>
    <property type="evidence" value="ECO:0007669"/>
    <property type="project" value="UniProtKB-KW"/>
</dbReference>
<dbReference type="InterPro" id="IPR020802">
    <property type="entry name" value="TesA-like"/>
</dbReference>
<name>A0ABP8PMY5_9MICO</name>
<dbReference type="SMART" id="SM00824">
    <property type="entry name" value="PKS_TE"/>
    <property type="match status" value="1"/>
</dbReference>
<protein>
    <submittedName>
        <fullName evidence="2">Alpha/beta hydrolase</fullName>
    </submittedName>
</protein>
<evidence type="ECO:0000313" key="2">
    <source>
        <dbReference type="EMBL" id="GAA4489830.1"/>
    </source>
</evidence>
<dbReference type="RefSeq" id="WP_345188338.1">
    <property type="nucleotide sequence ID" value="NZ_BAABGP010000022.1"/>
</dbReference>
<dbReference type="Gene3D" id="3.40.50.1820">
    <property type="entry name" value="alpha/beta hydrolase"/>
    <property type="match status" value="1"/>
</dbReference>